<evidence type="ECO:0000256" key="1">
    <source>
        <dbReference type="SAM" id="MobiDB-lite"/>
    </source>
</evidence>
<name>A0A9W3AS30_BIOGL</name>
<evidence type="ECO:0000313" key="2">
    <source>
        <dbReference type="Proteomes" id="UP001165740"/>
    </source>
</evidence>
<dbReference type="OMA" id="TINNEMD"/>
<reference evidence="3" key="1">
    <citation type="submission" date="2025-08" db="UniProtKB">
        <authorList>
            <consortium name="RefSeq"/>
        </authorList>
    </citation>
    <scope>IDENTIFICATION</scope>
</reference>
<organism evidence="2 3">
    <name type="scientific">Biomphalaria glabrata</name>
    <name type="common">Bloodfluke planorb</name>
    <name type="synonym">Freshwater snail</name>
    <dbReference type="NCBI Taxonomy" id="6526"/>
    <lineage>
        <taxon>Eukaryota</taxon>
        <taxon>Metazoa</taxon>
        <taxon>Spiralia</taxon>
        <taxon>Lophotrochozoa</taxon>
        <taxon>Mollusca</taxon>
        <taxon>Gastropoda</taxon>
        <taxon>Heterobranchia</taxon>
        <taxon>Euthyneura</taxon>
        <taxon>Panpulmonata</taxon>
        <taxon>Hygrophila</taxon>
        <taxon>Lymnaeoidea</taxon>
        <taxon>Planorbidae</taxon>
        <taxon>Biomphalaria</taxon>
    </lineage>
</organism>
<dbReference type="OrthoDB" id="6109449at2759"/>
<evidence type="ECO:0000313" key="3">
    <source>
        <dbReference type="RefSeq" id="XP_055890023.1"/>
    </source>
</evidence>
<sequence>MTPVHESFSKPVQYQNVDPGLRPQTVAVTQRERQRRDHQNLCIEIRSPFVFGRVTTSLTELPLGASSRPRVRSARLPIPGMPRSQMGVARFYDWSDDPAECFPISRLYREIASVPRLPVSKLSRVNASNASTHDIKIGLSTSRNYAVGQGRMFFRDKKALTRGEKEIIEGIYKNRGDQNARELLGKSDVLIKSHQDAWNYDKSGNINLSRVLLKGEKIDTNTPRVSAVADAKTSPTPSARKSSGSDSFLAPGKTSLNRTTRYPDALLVSTCLTCQKLQDDYENTQYIDSGPSAPPSSPDIWHPRHKLTSVPTFHKLLSSRPSVQPNLVLLADRMAALRLDPSQLHDQMLNSVSTHSHRCVVSPASSCDFSEIPNPENIETLTQDVNSEALLGAANWVLQCDERPERGSSEGEKRKIAVQIYVPTAGEDVADDDTNLLVKSSMARERPISHRTYVRRKKIKV</sequence>
<dbReference type="GeneID" id="129926995"/>
<feature type="region of interest" description="Disordered" evidence="1">
    <location>
        <begin position="1"/>
        <end position="21"/>
    </location>
</feature>
<dbReference type="Proteomes" id="UP001165740">
    <property type="component" value="Chromosome 6"/>
</dbReference>
<dbReference type="AlphaFoldDB" id="A0A9W3AS30"/>
<feature type="compositionally biased region" description="Polar residues" evidence="1">
    <location>
        <begin position="233"/>
        <end position="246"/>
    </location>
</feature>
<feature type="region of interest" description="Disordered" evidence="1">
    <location>
        <begin position="224"/>
        <end position="254"/>
    </location>
</feature>
<proteinExistence type="predicted"/>
<accession>A0A9W3AS30</accession>
<dbReference type="RefSeq" id="XP_055890023.1">
    <property type="nucleotide sequence ID" value="XM_056034048.1"/>
</dbReference>
<protein>
    <submittedName>
        <fullName evidence="3">Uncharacterized protein LOC129926995 isoform X1</fullName>
    </submittedName>
</protein>
<gene>
    <name evidence="3" type="primary">LOC129926995</name>
</gene>
<keyword evidence="2" id="KW-1185">Reference proteome</keyword>